<dbReference type="InterPro" id="IPR050863">
    <property type="entry name" value="CenT-Element_Derived"/>
</dbReference>
<evidence type="ECO:0000313" key="3">
    <source>
        <dbReference type="Proteomes" id="UP000027265"/>
    </source>
</evidence>
<dbReference type="PANTHER" id="PTHR19303:SF74">
    <property type="entry name" value="POGO TRANSPOSABLE ELEMENT WITH KRAB DOMAIN"/>
    <property type="match status" value="1"/>
</dbReference>
<feature type="domain" description="DDE-1" evidence="1">
    <location>
        <begin position="54"/>
        <end position="218"/>
    </location>
</feature>
<dbReference type="GO" id="GO:0003677">
    <property type="term" value="F:DNA binding"/>
    <property type="evidence" value="ECO:0007669"/>
    <property type="project" value="TreeGrafter"/>
</dbReference>
<dbReference type="STRING" id="933084.A0A067Q7H5"/>
<dbReference type="InParanoid" id="A0A067Q7H5"/>
<name>A0A067Q7H5_9AGAM</name>
<dbReference type="Proteomes" id="UP000027265">
    <property type="component" value="Unassembled WGS sequence"/>
</dbReference>
<feature type="non-terminal residue" evidence="2">
    <location>
        <position position="250"/>
    </location>
</feature>
<organism evidence="2 3">
    <name type="scientific">Jaapia argillacea MUCL 33604</name>
    <dbReference type="NCBI Taxonomy" id="933084"/>
    <lineage>
        <taxon>Eukaryota</taxon>
        <taxon>Fungi</taxon>
        <taxon>Dikarya</taxon>
        <taxon>Basidiomycota</taxon>
        <taxon>Agaricomycotina</taxon>
        <taxon>Agaricomycetes</taxon>
        <taxon>Agaricomycetidae</taxon>
        <taxon>Jaapiales</taxon>
        <taxon>Jaapiaceae</taxon>
        <taxon>Jaapia</taxon>
    </lineage>
</organism>
<gene>
    <name evidence="2" type="ORF">JAAARDRAFT_716877</name>
</gene>
<dbReference type="GO" id="GO:0005634">
    <property type="term" value="C:nucleus"/>
    <property type="evidence" value="ECO:0007669"/>
    <property type="project" value="TreeGrafter"/>
</dbReference>
<evidence type="ECO:0000313" key="2">
    <source>
        <dbReference type="EMBL" id="KDQ58561.1"/>
    </source>
</evidence>
<accession>A0A067Q7H5</accession>
<dbReference type="OrthoDB" id="2917041at2759"/>
<sequence length="250" mass="28483">MREVIEGRNIKPWNIWGVDETGVQLGTSQKKRVVSGARKRIQHEQGDGNRELITVFGIICADGTYLPPTVVYKGTNFMKHWLQQENPLNAILDVLSNGWTDNELGLEFLKDFDAWSVEKANGKMRLLAFDGHRSHVTDTFRTYAIEHNIELVSYLRKGTHVYQGLDVVCFSIFKRCYGQVRDEFQHRHGQLVTKDNFLPILVEAWMQAFMVTNIKSAFKATGLHPFNPNVVTPEKMAPSKESSMAGLFPL</sequence>
<reference evidence="3" key="1">
    <citation type="journal article" date="2014" name="Proc. Natl. Acad. Sci. U.S.A.">
        <title>Extensive sampling of basidiomycete genomes demonstrates inadequacy of the white-rot/brown-rot paradigm for wood decay fungi.</title>
        <authorList>
            <person name="Riley R."/>
            <person name="Salamov A.A."/>
            <person name="Brown D.W."/>
            <person name="Nagy L.G."/>
            <person name="Floudas D."/>
            <person name="Held B.W."/>
            <person name="Levasseur A."/>
            <person name="Lombard V."/>
            <person name="Morin E."/>
            <person name="Otillar R."/>
            <person name="Lindquist E.A."/>
            <person name="Sun H."/>
            <person name="LaButti K.M."/>
            <person name="Schmutz J."/>
            <person name="Jabbour D."/>
            <person name="Luo H."/>
            <person name="Baker S.E."/>
            <person name="Pisabarro A.G."/>
            <person name="Walton J.D."/>
            <person name="Blanchette R.A."/>
            <person name="Henrissat B."/>
            <person name="Martin F."/>
            <person name="Cullen D."/>
            <person name="Hibbett D.S."/>
            <person name="Grigoriev I.V."/>
        </authorList>
    </citation>
    <scope>NUCLEOTIDE SEQUENCE [LARGE SCALE GENOMIC DNA]</scope>
    <source>
        <strain evidence="3">MUCL 33604</strain>
    </source>
</reference>
<dbReference type="InterPro" id="IPR004875">
    <property type="entry name" value="DDE_SF_endonuclease_dom"/>
</dbReference>
<dbReference type="EMBL" id="KL197717">
    <property type="protein sequence ID" value="KDQ58561.1"/>
    <property type="molecule type" value="Genomic_DNA"/>
</dbReference>
<evidence type="ECO:0000259" key="1">
    <source>
        <dbReference type="Pfam" id="PF03184"/>
    </source>
</evidence>
<dbReference type="AlphaFoldDB" id="A0A067Q7H5"/>
<dbReference type="PANTHER" id="PTHR19303">
    <property type="entry name" value="TRANSPOSON"/>
    <property type="match status" value="1"/>
</dbReference>
<dbReference type="Pfam" id="PF03184">
    <property type="entry name" value="DDE_1"/>
    <property type="match status" value="1"/>
</dbReference>
<proteinExistence type="predicted"/>
<protein>
    <recommendedName>
        <fullName evidence="1">DDE-1 domain-containing protein</fullName>
    </recommendedName>
</protein>
<dbReference type="HOGENOM" id="CLU_013929_2_2_1"/>
<keyword evidence="3" id="KW-1185">Reference proteome</keyword>